<name>A0A0C4E468_MAGP6</name>
<proteinExistence type="predicted"/>
<evidence type="ECO:0000313" key="2">
    <source>
        <dbReference type="EMBL" id="KLU88270.1"/>
    </source>
</evidence>
<dbReference type="InterPro" id="IPR006571">
    <property type="entry name" value="TLDc_dom"/>
</dbReference>
<dbReference type="EMBL" id="ADBL01001756">
    <property type="status" value="NOT_ANNOTATED_CDS"/>
    <property type="molecule type" value="Genomic_DNA"/>
</dbReference>
<accession>A0A0C4E468</accession>
<dbReference type="EnsemblFungi" id="MAPG_07257T0">
    <property type="protein sequence ID" value="MAPG_07257T0"/>
    <property type="gene ID" value="MAPG_07257"/>
</dbReference>
<dbReference type="Pfam" id="PF07534">
    <property type="entry name" value="TLD"/>
    <property type="match status" value="1"/>
</dbReference>
<evidence type="ECO:0000313" key="4">
    <source>
        <dbReference type="Proteomes" id="UP000011715"/>
    </source>
</evidence>
<evidence type="ECO:0000313" key="3">
    <source>
        <dbReference type="EnsemblFungi" id="MAPG_07257T0"/>
    </source>
</evidence>
<dbReference type="EMBL" id="ADBL01001755">
    <property type="status" value="NOT_ANNOTATED_CDS"/>
    <property type="molecule type" value="Genomic_DNA"/>
</dbReference>
<reference evidence="2" key="1">
    <citation type="submission" date="2010-05" db="EMBL/GenBank/DDBJ databases">
        <title>The Genome Sequence of Magnaporthe poae strain ATCC 64411.</title>
        <authorList>
            <consortium name="The Broad Institute Genome Sequencing Platform"/>
            <consortium name="Broad Institute Genome Sequencing Center for Infectious Disease"/>
            <person name="Ma L.-J."/>
            <person name="Dead R."/>
            <person name="Young S."/>
            <person name="Zeng Q."/>
            <person name="Koehrsen M."/>
            <person name="Alvarado L."/>
            <person name="Berlin A."/>
            <person name="Chapman S.B."/>
            <person name="Chen Z."/>
            <person name="Freedman E."/>
            <person name="Gellesch M."/>
            <person name="Goldberg J."/>
            <person name="Griggs A."/>
            <person name="Gujja S."/>
            <person name="Heilman E.R."/>
            <person name="Heiman D."/>
            <person name="Hepburn T."/>
            <person name="Howarth C."/>
            <person name="Jen D."/>
            <person name="Larson L."/>
            <person name="Mehta T."/>
            <person name="Neiman D."/>
            <person name="Pearson M."/>
            <person name="Roberts A."/>
            <person name="Saif S."/>
            <person name="Shea T."/>
            <person name="Shenoy N."/>
            <person name="Sisk P."/>
            <person name="Stolte C."/>
            <person name="Sykes S."/>
            <person name="Walk T."/>
            <person name="White J."/>
            <person name="Yandava C."/>
            <person name="Haas B."/>
            <person name="Nusbaum C."/>
            <person name="Birren B."/>
        </authorList>
    </citation>
    <scope>NUCLEOTIDE SEQUENCE</scope>
    <source>
        <strain evidence="2">ATCC 64411</strain>
    </source>
</reference>
<reference evidence="2" key="3">
    <citation type="submission" date="2011-03" db="EMBL/GenBank/DDBJ databases">
        <title>Annotation of Magnaporthe poae ATCC 64411.</title>
        <authorList>
            <person name="Ma L.-J."/>
            <person name="Dead R."/>
            <person name="Young S.K."/>
            <person name="Zeng Q."/>
            <person name="Gargeya S."/>
            <person name="Fitzgerald M."/>
            <person name="Haas B."/>
            <person name="Abouelleil A."/>
            <person name="Alvarado L."/>
            <person name="Arachchi H.M."/>
            <person name="Berlin A."/>
            <person name="Brown A."/>
            <person name="Chapman S.B."/>
            <person name="Chen Z."/>
            <person name="Dunbar C."/>
            <person name="Freedman E."/>
            <person name="Gearin G."/>
            <person name="Gellesch M."/>
            <person name="Goldberg J."/>
            <person name="Griggs A."/>
            <person name="Gujja S."/>
            <person name="Heiman D."/>
            <person name="Howarth C."/>
            <person name="Larson L."/>
            <person name="Lui A."/>
            <person name="MacDonald P.J.P."/>
            <person name="Mehta T."/>
            <person name="Montmayeur A."/>
            <person name="Murphy C."/>
            <person name="Neiman D."/>
            <person name="Pearson M."/>
            <person name="Priest M."/>
            <person name="Roberts A."/>
            <person name="Saif S."/>
            <person name="Shea T."/>
            <person name="Shenoy N."/>
            <person name="Sisk P."/>
            <person name="Stolte C."/>
            <person name="Sykes S."/>
            <person name="Yandava C."/>
            <person name="Wortman J."/>
            <person name="Nusbaum C."/>
            <person name="Birren B."/>
        </authorList>
    </citation>
    <scope>NUCLEOTIDE SEQUENCE</scope>
    <source>
        <strain evidence="2">ATCC 64411</strain>
    </source>
</reference>
<dbReference type="AlphaFoldDB" id="A0A0C4E468"/>
<feature type="domain" description="TLDc" evidence="1">
    <location>
        <begin position="303"/>
        <end position="505"/>
    </location>
</feature>
<reference evidence="4" key="2">
    <citation type="submission" date="2010-05" db="EMBL/GenBank/DDBJ databases">
        <title>The genome sequence of Magnaporthe poae strain ATCC 64411.</title>
        <authorList>
            <person name="Ma L.-J."/>
            <person name="Dead R."/>
            <person name="Young S."/>
            <person name="Zeng Q."/>
            <person name="Koehrsen M."/>
            <person name="Alvarado L."/>
            <person name="Berlin A."/>
            <person name="Chapman S.B."/>
            <person name="Chen Z."/>
            <person name="Freedman E."/>
            <person name="Gellesch M."/>
            <person name="Goldberg J."/>
            <person name="Griggs A."/>
            <person name="Gujja S."/>
            <person name="Heilman E.R."/>
            <person name="Heiman D."/>
            <person name="Hepburn T."/>
            <person name="Howarth C."/>
            <person name="Jen D."/>
            <person name="Larson L."/>
            <person name="Mehta T."/>
            <person name="Neiman D."/>
            <person name="Pearson M."/>
            <person name="Roberts A."/>
            <person name="Saif S."/>
            <person name="Shea T."/>
            <person name="Shenoy N."/>
            <person name="Sisk P."/>
            <person name="Stolte C."/>
            <person name="Sykes S."/>
            <person name="Walk T."/>
            <person name="White J."/>
            <person name="Yandava C."/>
            <person name="Haas B."/>
            <person name="Nusbaum C."/>
            <person name="Birren B."/>
        </authorList>
    </citation>
    <scope>NUCLEOTIDE SEQUENCE [LARGE SCALE GENOMIC DNA]</scope>
    <source>
        <strain evidence="4">ATCC 64411 / 73-15</strain>
    </source>
</reference>
<evidence type="ECO:0000259" key="1">
    <source>
        <dbReference type="Pfam" id="PF07534"/>
    </source>
</evidence>
<protein>
    <recommendedName>
        <fullName evidence="1">TLDc domain-containing protein</fullName>
    </recommendedName>
</protein>
<organism evidence="3 4">
    <name type="scientific">Magnaporthiopsis poae (strain ATCC 64411 / 73-15)</name>
    <name type="common">Kentucky bluegrass fungus</name>
    <name type="synonym">Magnaporthe poae</name>
    <dbReference type="NCBI Taxonomy" id="644358"/>
    <lineage>
        <taxon>Eukaryota</taxon>
        <taxon>Fungi</taxon>
        <taxon>Dikarya</taxon>
        <taxon>Ascomycota</taxon>
        <taxon>Pezizomycotina</taxon>
        <taxon>Sordariomycetes</taxon>
        <taxon>Sordariomycetidae</taxon>
        <taxon>Magnaporthales</taxon>
        <taxon>Magnaporthaceae</taxon>
        <taxon>Magnaporthiopsis</taxon>
    </lineage>
</organism>
<dbReference type="OrthoDB" id="5377405at2759"/>
<sequence length="509" mass="55196">MTDRDKIQAWRQAGLLDPPAVLERLSRAVEDMLKHCDYRPAIDNMRANFASVCSPDQTLKIDSLSRWIAVQLAAENEATGNSVTNIPALTVALPLLFRGMRRMSAHPFSATATPSEEAGITFDGLLRGGSYSVEDVHNVWDTRDDAGDELVHDVVDVLHLTQEDPGLGIAQVGWASFKAVAAELAKDEPELREMVIGSRELRLLIDAMMPLQGWLSYAGTRLPVREVGADCTDALVAAFEVGGERRGWGANYEVFDRVLATAAPALMNPFHHLLEVFTAAFNPDVEPETAVPVAQIALAQQSREGILTYDRLAQLRTFLQAQAGEPVENLKLKWVWDGSSSSRAVSADGDVAATLAKTMDSAISETFLLVTGSSTDVGPDKTFTFGFYSPYGVQDKPGMGDHFPTDDGVSVAAIFELAPVQSAFSGVLGKPAWTVCGEKDSEVLQFGNPEAGASLQIDLSIGQATFTHKVPAAGEEELDLSAVFRPTAWRGSSEVKLKVKRLEVWFMDE</sequence>
<dbReference type="VEuPathDB" id="FungiDB:MAPG_07257"/>
<gene>
    <name evidence="2" type="ORF">MAPG_07257</name>
</gene>
<dbReference type="EMBL" id="GL876971">
    <property type="protein sequence ID" value="KLU88270.1"/>
    <property type="molecule type" value="Genomic_DNA"/>
</dbReference>
<dbReference type="Proteomes" id="UP000011715">
    <property type="component" value="Unassembled WGS sequence"/>
</dbReference>
<reference evidence="3" key="4">
    <citation type="journal article" date="2015" name="G3 (Bethesda)">
        <title>Genome sequences of three phytopathogenic species of the Magnaporthaceae family of fungi.</title>
        <authorList>
            <person name="Okagaki L.H."/>
            <person name="Nunes C.C."/>
            <person name="Sailsbery J."/>
            <person name="Clay B."/>
            <person name="Brown D."/>
            <person name="John T."/>
            <person name="Oh Y."/>
            <person name="Young N."/>
            <person name="Fitzgerald M."/>
            <person name="Haas B.J."/>
            <person name="Zeng Q."/>
            <person name="Young S."/>
            <person name="Adiconis X."/>
            <person name="Fan L."/>
            <person name="Levin J.Z."/>
            <person name="Mitchell T.K."/>
            <person name="Okubara P.A."/>
            <person name="Farman M.L."/>
            <person name="Kohn L.M."/>
            <person name="Birren B."/>
            <person name="Ma L.-J."/>
            <person name="Dean R.A."/>
        </authorList>
    </citation>
    <scope>NUCLEOTIDE SEQUENCE</scope>
    <source>
        <strain evidence="3">ATCC 64411 / 73-15</strain>
    </source>
</reference>
<reference evidence="3" key="5">
    <citation type="submission" date="2015-06" db="UniProtKB">
        <authorList>
            <consortium name="EnsemblFungi"/>
        </authorList>
    </citation>
    <scope>IDENTIFICATION</scope>
    <source>
        <strain evidence="3">ATCC 64411</strain>
    </source>
</reference>
<dbReference type="eggNOG" id="ENOG502SRSE">
    <property type="taxonomic scope" value="Eukaryota"/>
</dbReference>
<dbReference type="STRING" id="644358.A0A0C4E468"/>
<keyword evidence="4" id="KW-1185">Reference proteome</keyword>